<comment type="similarity">
    <text evidence="1 5">Belongs to the TUBGCP family.</text>
</comment>
<dbReference type="GO" id="GO:0000922">
    <property type="term" value="C:spindle pole"/>
    <property type="evidence" value="ECO:0007669"/>
    <property type="project" value="InterPro"/>
</dbReference>
<keyword evidence="2 5" id="KW-0963">Cytoplasm</keyword>
<dbReference type="EMBL" id="QGNW01000005">
    <property type="protein sequence ID" value="RVX21405.1"/>
    <property type="molecule type" value="Genomic_DNA"/>
</dbReference>
<sequence>MKVLIDRAIAVVKDMMDLESVHMTYLMDSLHVNNIISHLFINVQFNLHRCFLSDATRSVATVIESILQCAVDFRFCLTGCTWEVKQDQGDVFSKLSQINITQVLAIKRAFDKNLKELYLCYLKSPKHGEFGLSRFWGYLNYNEYYSDANEIGKWW</sequence>
<comment type="subcellular location">
    <subcellularLocation>
        <location evidence="5">Cytoplasm</location>
        <location evidence="5">Cytoskeleton</location>
        <location evidence="5">Microtubule organizing center</location>
    </subcellularLocation>
</comment>
<accession>A0A438KJM4</accession>
<dbReference type="InterPro" id="IPR007259">
    <property type="entry name" value="GCP"/>
</dbReference>
<evidence type="ECO:0000313" key="7">
    <source>
        <dbReference type="EMBL" id="RVX21405.1"/>
    </source>
</evidence>
<dbReference type="GO" id="GO:0005815">
    <property type="term" value="C:microtubule organizing center"/>
    <property type="evidence" value="ECO:0007669"/>
    <property type="project" value="UniProtKB-SubCell"/>
</dbReference>
<keyword evidence="4 5" id="KW-0206">Cytoskeleton</keyword>
<dbReference type="AlphaFoldDB" id="A0A438KJM4"/>
<dbReference type="GO" id="GO:0005874">
    <property type="term" value="C:microtubule"/>
    <property type="evidence" value="ECO:0007669"/>
    <property type="project" value="UniProtKB-KW"/>
</dbReference>
<name>A0A438KJM4_VITVI</name>
<dbReference type="GO" id="GO:0043015">
    <property type="term" value="F:gamma-tubulin binding"/>
    <property type="evidence" value="ECO:0007669"/>
    <property type="project" value="InterPro"/>
</dbReference>
<organism evidence="7 8">
    <name type="scientific">Vitis vinifera</name>
    <name type="common">Grape</name>
    <dbReference type="NCBI Taxonomy" id="29760"/>
    <lineage>
        <taxon>Eukaryota</taxon>
        <taxon>Viridiplantae</taxon>
        <taxon>Streptophyta</taxon>
        <taxon>Embryophyta</taxon>
        <taxon>Tracheophyta</taxon>
        <taxon>Spermatophyta</taxon>
        <taxon>Magnoliopsida</taxon>
        <taxon>eudicotyledons</taxon>
        <taxon>Gunneridae</taxon>
        <taxon>Pentapetalae</taxon>
        <taxon>rosids</taxon>
        <taxon>Vitales</taxon>
        <taxon>Vitaceae</taxon>
        <taxon>Viteae</taxon>
        <taxon>Vitis</taxon>
    </lineage>
</organism>
<feature type="domain" description="Gamma tubulin complex component C-terminal" evidence="6">
    <location>
        <begin position="47"/>
        <end position="145"/>
    </location>
</feature>
<evidence type="ECO:0000256" key="5">
    <source>
        <dbReference type="RuleBase" id="RU363050"/>
    </source>
</evidence>
<dbReference type="PANTHER" id="PTHR19302:SF70">
    <property type="entry name" value="GAMMA-TUBULIN COMPLEX COMPONENT 6"/>
    <property type="match status" value="1"/>
</dbReference>
<dbReference type="Gene3D" id="1.20.120.1900">
    <property type="entry name" value="Gamma-tubulin complex, C-terminal domain"/>
    <property type="match status" value="1"/>
</dbReference>
<keyword evidence="3 5" id="KW-0493">Microtubule</keyword>
<evidence type="ECO:0000313" key="8">
    <source>
        <dbReference type="Proteomes" id="UP000288805"/>
    </source>
</evidence>
<gene>
    <name evidence="7" type="ORF">CK203_002162</name>
</gene>
<reference evidence="7 8" key="1">
    <citation type="journal article" date="2018" name="PLoS Genet.">
        <title>Population sequencing reveals clonal diversity and ancestral inbreeding in the grapevine cultivar Chardonnay.</title>
        <authorList>
            <person name="Roach M.J."/>
            <person name="Johnson D.L."/>
            <person name="Bohlmann J."/>
            <person name="van Vuuren H.J."/>
            <person name="Jones S.J."/>
            <person name="Pretorius I.S."/>
            <person name="Schmidt S.A."/>
            <person name="Borneman A.R."/>
        </authorList>
    </citation>
    <scope>NUCLEOTIDE SEQUENCE [LARGE SCALE GENOMIC DNA]</scope>
    <source>
        <strain evidence="8">cv. Chardonnay</strain>
        <tissue evidence="7">Leaf</tissue>
    </source>
</reference>
<evidence type="ECO:0000256" key="3">
    <source>
        <dbReference type="ARBA" id="ARBA00022701"/>
    </source>
</evidence>
<dbReference type="InterPro" id="IPR040457">
    <property type="entry name" value="GCP_C"/>
</dbReference>
<dbReference type="PANTHER" id="PTHR19302">
    <property type="entry name" value="GAMMA TUBULIN COMPLEX PROTEIN"/>
    <property type="match status" value="1"/>
</dbReference>
<evidence type="ECO:0000256" key="2">
    <source>
        <dbReference type="ARBA" id="ARBA00022490"/>
    </source>
</evidence>
<proteinExistence type="inferred from homology"/>
<comment type="caution">
    <text evidence="7">The sequence shown here is derived from an EMBL/GenBank/DDBJ whole genome shotgun (WGS) entry which is preliminary data.</text>
</comment>
<dbReference type="Proteomes" id="UP000288805">
    <property type="component" value="Unassembled WGS sequence"/>
</dbReference>
<evidence type="ECO:0000256" key="1">
    <source>
        <dbReference type="ARBA" id="ARBA00010337"/>
    </source>
</evidence>
<dbReference type="InterPro" id="IPR042241">
    <property type="entry name" value="GCP_C_sf"/>
</dbReference>
<dbReference type="GO" id="GO:0007020">
    <property type="term" value="P:microtubule nucleation"/>
    <property type="evidence" value="ECO:0007669"/>
    <property type="project" value="InterPro"/>
</dbReference>
<evidence type="ECO:0000259" key="6">
    <source>
        <dbReference type="Pfam" id="PF04130"/>
    </source>
</evidence>
<comment type="function">
    <text evidence="5">Component of the gamma-tubulin ring complex (gTuRC) which mediates microtubule nucleation.</text>
</comment>
<protein>
    <recommendedName>
        <fullName evidence="5">Gamma-tubulin complex component</fullName>
    </recommendedName>
</protein>
<evidence type="ECO:0000256" key="4">
    <source>
        <dbReference type="ARBA" id="ARBA00023212"/>
    </source>
</evidence>
<dbReference type="Pfam" id="PF04130">
    <property type="entry name" value="GCP_C_terminal"/>
    <property type="match status" value="1"/>
</dbReference>